<organism evidence="2 4">
    <name type="scientific">Janibacter indicus</name>
    <dbReference type="NCBI Taxonomy" id="857417"/>
    <lineage>
        <taxon>Bacteria</taxon>
        <taxon>Bacillati</taxon>
        <taxon>Actinomycetota</taxon>
        <taxon>Actinomycetes</taxon>
        <taxon>Micrococcales</taxon>
        <taxon>Intrasporangiaceae</taxon>
        <taxon>Janibacter</taxon>
    </lineage>
</organism>
<evidence type="ECO:0000313" key="3">
    <source>
        <dbReference type="EMBL" id="QOK21695.1"/>
    </source>
</evidence>
<protein>
    <submittedName>
        <fullName evidence="2">Growth inhibitor PemK</fullName>
    </submittedName>
    <submittedName>
        <fullName evidence="3">Type II toxin-antitoxin system PemK/MazF family toxin</fullName>
    </submittedName>
</protein>
<proteinExistence type="predicted"/>
<dbReference type="Pfam" id="PF02452">
    <property type="entry name" value="PemK_toxin"/>
    <property type="match status" value="1"/>
</dbReference>
<dbReference type="Proteomes" id="UP000593998">
    <property type="component" value="Chromosome"/>
</dbReference>
<feature type="region of interest" description="Disordered" evidence="1">
    <location>
        <begin position="1"/>
        <end position="27"/>
    </location>
</feature>
<dbReference type="KEGG" id="jte:ASJ30_09725"/>
<reference evidence="2 4" key="1">
    <citation type="submission" date="2015-11" db="EMBL/GenBank/DDBJ databases">
        <authorList>
            <person name="Zhang Y."/>
            <person name="Guo Z."/>
        </authorList>
    </citation>
    <scope>NUCLEOTIDE SEQUENCE [LARGE SCALE GENOMIC DNA]</scope>
    <source>
        <strain evidence="2 4">YFY001</strain>
    </source>
</reference>
<keyword evidence="4" id="KW-1185">Reference proteome</keyword>
<dbReference type="InterPro" id="IPR003477">
    <property type="entry name" value="PemK-like"/>
</dbReference>
<dbReference type="EMBL" id="CP013290">
    <property type="protein sequence ID" value="APH01770.1"/>
    <property type="molecule type" value="Genomic_DNA"/>
</dbReference>
<dbReference type="AlphaFoldDB" id="A0A1L3MHE8"/>
<name>A0A1L3MHE8_9MICO</name>
<evidence type="ECO:0000256" key="1">
    <source>
        <dbReference type="SAM" id="MobiDB-lite"/>
    </source>
</evidence>
<dbReference type="SUPFAM" id="SSF50118">
    <property type="entry name" value="Cell growth inhibitor/plasmid maintenance toxic component"/>
    <property type="match status" value="1"/>
</dbReference>
<dbReference type="EMBL" id="CP062789">
    <property type="protein sequence ID" value="QOK21695.1"/>
    <property type="molecule type" value="Genomic_DNA"/>
</dbReference>
<sequence length="146" mass="15975">MSDYPGDFTGTPTMHWAPTPDDPTPSPGEVVWAWVPYEEDHAQGKDRPVLLVGRDGGWLLGLQLTSQDHDLDAEQEAAAGRRWIDIGAGAWDRGGRRSEARVNRVLRIEPGSVRRDGAVLDEQVFAAVTEAVRAVAAGRDYDDDPV</sequence>
<gene>
    <name evidence="2" type="ORF">ASJ30_09725</name>
    <name evidence="3" type="ORF">IGS73_11125</name>
</gene>
<evidence type="ECO:0000313" key="2">
    <source>
        <dbReference type="EMBL" id="APH01770.1"/>
    </source>
</evidence>
<evidence type="ECO:0000313" key="5">
    <source>
        <dbReference type="Proteomes" id="UP000593998"/>
    </source>
</evidence>
<dbReference type="Proteomes" id="UP000182938">
    <property type="component" value="Chromosome"/>
</dbReference>
<dbReference type="RefSeq" id="WP_072624928.1">
    <property type="nucleotide sequence ID" value="NZ_CP013290.1"/>
</dbReference>
<reference evidence="3 5" key="2">
    <citation type="submission" date="2020-10" db="EMBL/GenBank/DDBJ databases">
        <title>Janibacter indicus TT2 genome sequence.</title>
        <authorList>
            <person name="Lee K."/>
            <person name="Ganzorig M."/>
        </authorList>
    </citation>
    <scope>NUCLEOTIDE SEQUENCE [LARGE SCALE GENOMIC DNA]</scope>
    <source>
        <strain evidence="3 5">TT2</strain>
    </source>
</reference>
<accession>A0A1L3MHE8</accession>
<evidence type="ECO:0000313" key="4">
    <source>
        <dbReference type="Proteomes" id="UP000182938"/>
    </source>
</evidence>
<dbReference type="GO" id="GO:0003677">
    <property type="term" value="F:DNA binding"/>
    <property type="evidence" value="ECO:0007669"/>
    <property type="project" value="InterPro"/>
</dbReference>